<feature type="transmembrane region" description="Helical" evidence="1">
    <location>
        <begin position="90"/>
        <end position="112"/>
    </location>
</feature>
<dbReference type="EMBL" id="JACJQH010000042">
    <property type="protein sequence ID" value="MBD2198510.1"/>
    <property type="molecule type" value="Genomic_DNA"/>
</dbReference>
<organism evidence="3 4">
    <name type="scientific">Calothrix parietina FACHB-288</name>
    <dbReference type="NCBI Taxonomy" id="2692896"/>
    <lineage>
        <taxon>Bacteria</taxon>
        <taxon>Bacillati</taxon>
        <taxon>Cyanobacteriota</taxon>
        <taxon>Cyanophyceae</taxon>
        <taxon>Nostocales</taxon>
        <taxon>Calotrichaceae</taxon>
        <taxon>Calothrix</taxon>
    </lineage>
</organism>
<evidence type="ECO:0000259" key="2">
    <source>
        <dbReference type="Pfam" id="PF05099"/>
    </source>
</evidence>
<dbReference type="InterPro" id="IPR029024">
    <property type="entry name" value="TerB-like"/>
</dbReference>
<dbReference type="InterPro" id="IPR007791">
    <property type="entry name" value="DjlA_N"/>
</dbReference>
<evidence type="ECO:0000313" key="3">
    <source>
        <dbReference type="EMBL" id="MBD2198510.1"/>
    </source>
</evidence>
<keyword evidence="4" id="KW-1185">Reference proteome</keyword>
<dbReference type="SUPFAM" id="SSF158682">
    <property type="entry name" value="TerB-like"/>
    <property type="match status" value="1"/>
</dbReference>
<accession>A0ABR8AG71</accession>
<comment type="caution">
    <text evidence="3">The sequence shown here is derived from an EMBL/GenBank/DDBJ whole genome shotgun (WGS) entry which is preliminary data.</text>
</comment>
<feature type="transmembrane region" description="Helical" evidence="1">
    <location>
        <begin position="64"/>
        <end position="84"/>
    </location>
</feature>
<dbReference type="Proteomes" id="UP000658514">
    <property type="component" value="Unassembled WGS sequence"/>
</dbReference>
<gene>
    <name evidence="3" type="ORF">H6G24_23995</name>
</gene>
<keyword evidence="1" id="KW-0472">Membrane</keyword>
<name>A0ABR8AG71_9CYAN</name>
<evidence type="ECO:0000313" key="4">
    <source>
        <dbReference type="Proteomes" id="UP000658514"/>
    </source>
</evidence>
<keyword evidence="1" id="KW-1133">Transmembrane helix</keyword>
<dbReference type="RefSeq" id="WP_190546337.1">
    <property type="nucleotide sequence ID" value="NZ_CAWPNO010000076.1"/>
</dbReference>
<reference evidence="3 4" key="1">
    <citation type="journal article" date="2020" name="ISME J.">
        <title>Comparative genomics reveals insights into cyanobacterial evolution and habitat adaptation.</title>
        <authorList>
            <person name="Chen M.Y."/>
            <person name="Teng W.K."/>
            <person name="Zhao L."/>
            <person name="Hu C.X."/>
            <person name="Zhou Y.K."/>
            <person name="Han B.P."/>
            <person name="Song L.R."/>
            <person name="Shu W.S."/>
        </authorList>
    </citation>
    <scope>NUCLEOTIDE SEQUENCE [LARGE SCALE GENOMIC DNA]</scope>
    <source>
        <strain evidence="3 4">FACHB-288</strain>
    </source>
</reference>
<feature type="domain" description="Co-chaperone DjlA N-terminal" evidence="2">
    <location>
        <begin position="324"/>
        <end position="440"/>
    </location>
</feature>
<sequence length="484" mass="53335">MPIIFPFVIQAVLPALSTIFALLVPVLAAVINFTLTRIPKIPSYIRLIKILYCDINSSAKERKIITGGLLVIGSILTFMAYSLIPWTGVPLIGAVTSPIAAAIALVVALVVLDTIFEINKGYYLERLKKENFAGLDEIEADIRNLKRIFGSSWQKVVTTINDASHKIYEEGSKSGISFSDQGYQNYLDHELEGLNVYVAKSSIENYQNLNADLLKQNNSDSWLKDALSFSTSASVGTLAGVGTSAVASSLFVPASIWTTVQGFFGISTGIVVSASTYSLLTLAAPVGLGVLATVGIYSGLMNWSNKEEAAKMSKFLSEIIIAALPMAWIDGELAQQEEDAIDGLITTSGIRQQEQSLVWKAIKERKTFDQIIQTSILFDNEHREKTCSQSNNERLKHRLMLCAAWEIAISDGKIEVSELQLHNRMADKLGISREEVQEIRRVINLKHKGELLQVTEVLQPTGSKTKLLRGVREQYRLRPAPDDL</sequence>
<feature type="transmembrane region" description="Helical" evidence="1">
    <location>
        <begin position="12"/>
        <end position="35"/>
    </location>
</feature>
<dbReference type="Pfam" id="PF05099">
    <property type="entry name" value="TerB"/>
    <property type="match status" value="1"/>
</dbReference>
<dbReference type="CDD" id="cd07177">
    <property type="entry name" value="terB_like"/>
    <property type="match status" value="1"/>
</dbReference>
<proteinExistence type="predicted"/>
<keyword evidence="1" id="KW-0812">Transmembrane</keyword>
<feature type="transmembrane region" description="Helical" evidence="1">
    <location>
        <begin position="277"/>
        <end position="300"/>
    </location>
</feature>
<protein>
    <submittedName>
        <fullName evidence="3">TerB family tellurite resistance protein</fullName>
    </submittedName>
</protein>
<dbReference type="Gene3D" id="1.10.3680.10">
    <property type="entry name" value="TerB-like"/>
    <property type="match status" value="1"/>
</dbReference>
<evidence type="ECO:0000256" key="1">
    <source>
        <dbReference type="SAM" id="Phobius"/>
    </source>
</evidence>